<keyword evidence="3" id="KW-1185">Reference proteome</keyword>
<dbReference type="InterPro" id="IPR041581">
    <property type="entry name" value="Glyoxalase_6"/>
</dbReference>
<sequence>MTRVGNFLIPVDDLGRAVAFYSGALGLGVKFRDGDRFAALDGGGVTVALVGAEEQVAGRVGAPSYQVDDLTAAVAALLDAGAALVRAAEAGPHETRAVLRDPSGNVFVVYSSL</sequence>
<dbReference type="PANTHER" id="PTHR33993">
    <property type="entry name" value="GLYOXALASE-RELATED"/>
    <property type="match status" value="1"/>
</dbReference>
<dbReference type="InterPro" id="IPR052164">
    <property type="entry name" value="Anthracycline_SecMetBiosynth"/>
</dbReference>
<accession>A0A5M3W9N0</accession>
<dbReference type="Proteomes" id="UP000334990">
    <property type="component" value="Unassembled WGS sequence"/>
</dbReference>
<organism evidence="2 3">
    <name type="scientific">Acrocarpospora corrugata</name>
    <dbReference type="NCBI Taxonomy" id="35763"/>
    <lineage>
        <taxon>Bacteria</taxon>
        <taxon>Bacillati</taxon>
        <taxon>Actinomycetota</taxon>
        <taxon>Actinomycetes</taxon>
        <taxon>Streptosporangiales</taxon>
        <taxon>Streptosporangiaceae</taxon>
        <taxon>Acrocarpospora</taxon>
    </lineage>
</organism>
<dbReference type="InterPro" id="IPR029068">
    <property type="entry name" value="Glyas_Bleomycin-R_OHBP_Dase"/>
</dbReference>
<comment type="caution">
    <text evidence="2">The sequence shown here is derived from an EMBL/GenBank/DDBJ whole genome shotgun (WGS) entry which is preliminary data.</text>
</comment>
<dbReference type="AlphaFoldDB" id="A0A5M3W9N0"/>
<feature type="domain" description="VOC" evidence="1">
    <location>
        <begin position="3"/>
        <end position="112"/>
    </location>
</feature>
<gene>
    <name evidence="2" type="ORF">Acor_78360</name>
</gene>
<name>A0A5M3W9N0_9ACTN</name>
<dbReference type="Gene3D" id="3.10.180.10">
    <property type="entry name" value="2,3-Dihydroxybiphenyl 1,2-Dioxygenase, domain 1"/>
    <property type="match status" value="1"/>
</dbReference>
<proteinExistence type="predicted"/>
<dbReference type="EMBL" id="BLAD01000111">
    <property type="protein sequence ID" value="GES05767.1"/>
    <property type="molecule type" value="Genomic_DNA"/>
</dbReference>
<reference evidence="2 3" key="1">
    <citation type="submission" date="2019-10" db="EMBL/GenBank/DDBJ databases">
        <title>Whole genome shotgun sequence of Acrocarpospora corrugata NBRC 13972.</title>
        <authorList>
            <person name="Ichikawa N."/>
            <person name="Kimura A."/>
            <person name="Kitahashi Y."/>
            <person name="Komaki H."/>
            <person name="Oguchi A."/>
        </authorList>
    </citation>
    <scope>NUCLEOTIDE SEQUENCE [LARGE SCALE GENOMIC DNA]</scope>
    <source>
        <strain evidence="2 3">NBRC 13972</strain>
    </source>
</reference>
<dbReference type="Pfam" id="PF18029">
    <property type="entry name" value="Glyoxalase_6"/>
    <property type="match status" value="1"/>
</dbReference>
<dbReference type="RefSeq" id="WP_155341742.1">
    <property type="nucleotide sequence ID" value="NZ_BAAABN010000009.1"/>
</dbReference>
<evidence type="ECO:0000313" key="2">
    <source>
        <dbReference type="EMBL" id="GES05767.1"/>
    </source>
</evidence>
<dbReference type="PROSITE" id="PS51819">
    <property type="entry name" value="VOC"/>
    <property type="match status" value="1"/>
</dbReference>
<dbReference type="InterPro" id="IPR037523">
    <property type="entry name" value="VOC_core"/>
</dbReference>
<evidence type="ECO:0000259" key="1">
    <source>
        <dbReference type="PROSITE" id="PS51819"/>
    </source>
</evidence>
<dbReference type="OrthoDB" id="8965356at2"/>
<evidence type="ECO:0000313" key="3">
    <source>
        <dbReference type="Proteomes" id="UP000334990"/>
    </source>
</evidence>
<protein>
    <recommendedName>
        <fullName evidence="1">VOC domain-containing protein</fullName>
    </recommendedName>
</protein>
<dbReference type="SUPFAM" id="SSF54593">
    <property type="entry name" value="Glyoxalase/Bleomycin resistance protein/Dihydroxybiphenyl dioxygenase"/>
    <property type="match status" value="1"/>
</dbReference>